<accession>A0A6C0AUY4</accession>
<dbReference type="AlphaFoldDB" id="A0A6C0AUY4"/>
<sequence>MPPKKRIRGERDTPSTPPPQSQPTQALDSSPSDATMPMTPQQLETPPTAPNTPAPMTPQQPVPFPTGFHEQDQAPITPEVRGPPTSPPPPPRKKRRRGGYKLKRTKKRRLPQRTRRKSKKTRT</sequence>
<dbReference type="EMBL" id="MN738763">
    <property type="protein sequence ID" value="QHS83769.1"/>
    <property type="molecule type" value="Genomic_DNA"/>
</dbReference>
<feature type="compositionally biased region" description="Pro residues" evidence="1">
    <location>
        <begin position="47"/>
        <end position="64"/>
    </location>
</feature>
<feature type="compositionally biased region" description="Basic residues" evidence="1">
    <location>
        <begin position="91"/>
        <end position="123"/>
    </location>
</feature>
<evidence type="ECO:0000256" key="1">
    <source>
        <dbReference type="SAM" id="MobiDB-lite"/>
    </source>
</evidence>
<protein>
    <submittedName>
        <fullName evidence="2">Uncharacterized protein</fullName>
    </submittedName>
</protein>
<feature type="compositionally biased region" description="Polar residues" evidence="1">
    <location>
        <begin position="26"/>
        <end position="44"/>
    </location>
</feature>
<name>A0A6C0AUY4_9ZZZZ</name>
<evidence type="ECO:0000313" key="2">
    <source>
        <dbReference type="EMBL" id="QHS83769.1"/>
    </source>
</evidence>
<organism evidence="2">
    <name type="scientific">viral metagenome</name>
    <dbReference type="NCBI Taxonomy" id="1070528"/>
    <lineage>
        <taxon>unclassified sequences</taxon>
        <taxon>metagenomes</taxon>
        <taxon>organismal metagenomes</taxon>
    </lineage>
</organism>
<reference evidence="2" key="1">
    <citation type="journal article" date="2020" name="Nature">
        <title>Giant virus diversity and host interactions through global metagenomics.</title>
        <authorList>
            <person name="Schulz F."/>
            <person name="Roux S."/>
            <person name="Paez-Espino D."/>
            <person name="Jungbluth S."/>
            <person name="Walsh D.A."/>
            <person name="Denef V.J."/>
            <person name="McMahon K.D."/>
            <person name="Konstantinidis K.T."/>
            <person name="Eloe-Fadrosh E.A."/>
            <person name="Kyrpides N.C."/>
            <person name="Woyke T."/>
        </authorList>
    </citation>
    <scope>NUCLEOTIDE SEQUENCE</scope>
    <source>
        <strain evidence="2">GVMAG-S-ERX555961-36</strain>
    </source>
</reference>
<feature type="region of interest" description="Disordered" evidence="1">
    <location>
        <begin position="1"/>
        <end position="123"/>
    </location>
</feature>
<proteinExistence type="predicted"/>